<dbReference type="Gene3D" id="1.10.1670.40">
    <property type="match status" value="1"/>
</dbReference>
<accession>A0A5N0DVF4</accession>
<dbReference type="GO" id="GO:0032993">
    <property type="term" value="C:protein-DNA complex"/>
    <property type="evidence" value="ECO:0007669"/>
    <property type="project" value="TreeGrafter"/>
</dbReference>
<evidence type="ECO:0000256" key="9">
    <source>
        <dbReference type="ARBA" id="ARBA00049348"/>
    </source>
</evidence>
<dbReference type="RefSeq" id="WP_150407503.1">
    <property type="nucleotide sequence ID" value="NZ_VXLC01000032.1"/>
</dbReference>
<comment type="catalytic activity">
    <reaction evidence="2">
        <text>a 4-O-methyl-thymidine in DNA + L-cysteinyl-[protein] = a thymidine in DNA + S-methyl-L-cysteinyl-[protein]</text>
        <dbReference type="Rhea" id="RHEA:53428"/>
        <dbReference type="Rhea" id="RHEA-COMP:10131"/>
        <dbReference type="Rhea" id="RHEA-COMP:10132"/>
        <dbReference type="Rhea" id="RHEA-COMP:13555"/>
        <dbReference type="Rhea" id="RHEA-COMP:13556"/>
        <dbReference type="ChEBI" id="CHEBI:29950"/>
        <dbReference type="ChEBI" id="CHEBI:82612"/>
        <dbReference type="ChEBI" id="CHEBI:137386"/>
        <dbReference type="ChEBI" id="CHEBI:137387"/>
        <dbReference type="EC" id="2.1.1.63"/>
    </reaction>
</comment>
<protein>
    <submittedName>
        <fullName evidence="11">Methylated-DNA--[protein]-cysteine S-methyltransferase</fullName>
        <ecNumber evidence="11">2.1.1.63</ecNumber>
    </submittedName>
</protein>
<dbReference type="EMBL" id="VXLC01000032">
    <property type="protein sequence ID" value="KAA8880626.1"/>
    <property type="molecule type" value="Genomic_DNA"/>
</dbReference>
<dbReference type="GO" id="GO:0003908">
    <property type="term" value="F:methylated-DNA-[protein]-cysteine S-methyltransferase activity"/>
    <property type="evidence" value="ECO:0007669"/>
    <property type="project" value="UniProtKB-EC"/>
</dbReference>
<dbReference type="InterPro" id="IPR036388">
    <property type="entry name" value="WH-like_DNA-bd_sf"/>
</dbReference>
<evidence type="ECO:0000256" key="4">
    <source>
        <dbReference type="ARBA" id="ARBA00010817"/>
    </source>
</evidence>
<dbReference type="InterPro" id="IPR036217">
    <property type="entry name" value="MethylDNA_cys_MeTrfase_DNAb"/>
</dbReference>
<dbReference type="NCBIfam" id="TIGR00589">
    <property type="entry name" value="ogt"/>
    <property type="match status" value="1"/>
</dbReference>
<feature type="domain" description="HhH-GPD" evidence="10">
    <location>
        <begin position="233"/>
        <end position="389"/>
    </location>
</feature>
<comment type="similarity">
    <text evidence="4">Belongs to the alkylbase DNA glycosidase AlkA family.</text>
</comment>
<dbReference type="EC" id="2.1.1.63" evidence="11"/>
<evidence type="ECO:0000313" key="11">
    <source>
        <dbReference type="EMBL" id="KAA8880626.1"/>
    </source>
</evidence>
<dbReference type="SUPFAM" id="SSF53155">
    <property type="entry name" value="Methylated DNA-protein cysteine methyltransferase domain"/>
    <property type="match status" value="1"/>
</dbReference>
<dbReference type="GO" id="GO:0006285">
    <property type="term" value="P:base-excision repair, AP site formation"/>
    <property type="evidence" value="ECO:0007669"/>
    <property type="project" value="TreeGrafter"/>
</dbReference>
<comment type="catalytic activity">
    <reaction evidence="1">
        <text>Hydrolysis of alkylated DNA, releasing 3-methyladenine, 3-methylguanine, 7-methylguanine and 7-methyladenine.</text>
        <dbReference type="EC" id="3.2.2.21"/>
    </reaction>
</comment>
<keyword evidence="5 11" id="KW-0489">Methyltransferase</keyword>
<dbReference type="Pfam" id="PF00730">
    <property type="entry name" value="HhH-GPD"/>
    <property type="match status" value="1"/>
</dbReference>
<evidence type="ECO:0000256" key="2">
    <source>
        <dbReference type="ARBA" id="ARBA00001286"/>
    </source>
</evidence>
<keyword evidence="8" id="KW-0234">DNA repair</keyword>
<dbReference type="GO" id="GO:0008725">
    <property type="term" value="F:DNA-3-methyladenine glycosylase activity"/>
    <property type="evidence" value="ECO:0007669"/>
    <property type="project" value="TreeGrafter"/>
</dbReference>
<comment type="similarity">
    <text evidence="3">Belongs to the MGMT family.</text>
</comment>
<dbReference type="SMART" id="SM00478">
    <property type="entry name" value="ENDO3c"/>
    <property type="match status" value="1"/>
</dbReference>
<dbReference type="InterPro" id="IPR001497">
    <property type="entry name" value="MethylDNA_cys_MeTrfase_AS"/>
</dbReference>
<dbReference type="Gene3D" id="3.30.160.70">
    <property type="entry name" value="Methylated DNA-protein cysteine methyltransferase domain"/>
    <property type="match status" value="1"/>
</dbReference>
<dbReference type="AlphaFoldDB" id="A0A5N0DVF4"/>
<name>A0A5N0DVF4_9NOCA</name>
<dbReference type="GO" id="GO:0032259">
    <property type="term" value="P:methylation"/>
    <property type="evidence" value="ECO:0007669"/>
    <property type="project" value="UniProtKB-KW"/>
</dbReference>
<dbReference type="InterPro" id="IPR051912">
    <property type="entry name" value="Alkylbase_DNA_Glycosylase/TA"/>
</dbReference>
<dbReference type="InterPro" id="IPR036631">
    <property type="entry name" value="MGMT_N_sf"/>
</dbReference>
<dbReference type="FunFam" id="1.10.10.10:FF:000214">
    <property type="entry name" value="Methylated-DNA--protein-cysteine methyltransferase"/>
    <property type="match status" value="1"/>
</dbReference>
<reference evidence="11 12" key="1">
    <citation type="submission" date="2019-09" db="EMBL/GenBank/DDBJ databases">
        <authorList>
            <person name="Wang X."/>
        </authorList>
    </citation>
    <scope>NUCLEOTIDE SEQUENCE [LARGE SCALE GENOMIC DNA]</scope>
    <source>
        <strain evidence="11 12">CICC 11023</strain>
    </source>
</reference>
<proteinExistence type="inferred from homology"/>
<dbReference type="GO" id="GO:0032131">
    <property type="term" value="F:alkylated DNA binding"/>
    <property type="evidence" value="ECO:0007669"/>
    <property type="project" value="TreeGrafter"/>
</dbReference>
<gene>
    <name evidence="11" type="ORF">F3087_40630</name>
</gene>
<evidence type="ECO:0000313" key="12">
    <source>
        <dbReference type="Proteomes" id="UP000323876"/>
    </source>
</evidence>
<organism evidence="11 12">
    <name type="scientific">Nocardia colli</name>
    <dbReference type="NCBI Taxonomy" id="2545717"/>
    <lineage>
        <taxon>Bacteria</taxon>
        <taxon>Bacillati</taxon>
        <taxon>Actinomycetota</taxon>
        <taxon>Actinomycetes</taxon>
        <taxon>Mycobacteriales</taxon>
        <taxon>Nocardiaceae</taxon>
        <taxon>Nocardia</taxon>
    </lineage>
</organism>
<dbReference type="Gene3D" id="1.10.340.30">
    <property type="entry name" value="Hypothetical protein, domain 2"/>
    <property type="match status" value="1"/>
</dbReference>
<comment type="catalytic activity">
    <reaction evidence="9">
        <text>a 6-O-methyl-2'-deoxyguanosine in DNA + L-cysteinyl-[protein] = S-methyl-L-cysteinyl-[protein] + a 2'-deoxyguanosine in DNA</text>
        <dbReference type="Rhea" id="RHEA:24000"/>
        <dbReference type="Rhea" id="RHEA-COMP:10131"/>
        <dbReference type="Rhea" id="RHEA-COMP:10132"/>
        <dbReference type="Rhea" id="RHEA-COMP:11367"/>
        <dbReference type="Rhea" id="RHEA-COMP:11368"/>
        <dbReference type="ChEBI" id="CHEBI:29950"/>
        <dbReference type="ChEBI" id="CHEBI:82612"/>
        <dbReference type="ChEBI" id="CHEBI:85445"/>
        <dbReference type="ChEBI" id="CHEBI:85448"/>
        <dbReference type="EC" id="2.1.1.63"/>
    </reaction>
</comment>
<keyword evidence="7" id="KW-0227">DNA damage</keyword>
<dbReference type="PANTHER" id="PTHR43003">
    <property type="entry name" value="DNA-3-METHYLADENINE GLYCOSYLASE"/>
    <property type="match status" value="1"/>
</dbReference>
<dbReference type="CDD" id="cd00056">
    <property type="entry name" value="ENDO3c"/>
    <property type="match status" value="1"/>
</dbReference>
<keyword evidence="12" id="KW-1185">Reference proteome</keyword>
<comment type="caution">
    <text evidence="11">The sequence shown here is derived from an EMBL/GenBank/DDBJ whole genome shotgun (WGS) entry which is preliminary data.</text>
</comment>
<evidence type="ECO:0000256" key="6">
    <source>
        <dbReference type="ARBA" id="ARBA00022679"/>
    </source>
</evidence>
<dbReference type="SUPFAM" id="SSF48150">
    <property type="entry name" value="DNA-glycosylase"/>
    <property type="match status" value="1"/>
</dbReference>
<dbReference type="Pfam" id="PF01035">
    <property type="entry name" value="DNA_binding_1"/>
    <property type="match status" value="1"/>
</dbReference>
<dbReference type="InterPro" id="IPR003265">
    <property type="entry name" value="HhH-GPD_domain"/>
</dbReference>
<dbReference type="FunFam" id="1.10.340.30:FF:000004">
    <property type="entry name" value="DNA-3-methyladenine glycosylase II"/>
    <property type="match status" value="1"/>
</dbReference>
<evidence type="ECO:0000256" key="7">
    <source>
        <dbReference type="ARBA" id="ARBA00022763"/>
    </source>
</evidence>
<dbReference type="GO" id="GO:0006307">
    <property type="term" value="P:DNA alkylation repair"/>
    <property type="evidence" value="ECO:0007669"/>
    <property type="project" value="TreeGrafter"/>
</dbReference>
<dbReference type="PANTHER" id="PTHR43003:SF5">
    <property type="entry name" value="DNA-3-METHYLADENINE GLYCOSYLASE"/>
    <property type="match status" value="1"/>
</dbReference>
<evidence type="ECO:0000256" key="3">
    <source>
        <dbReference type="ARBA" id="ARBA00008711"/>
    </source>
</evidence>
<evidence type="ECO:0000259" key="10">
    <source>
        <dbReference type="SMART" id="SM00478"/>
    </source>
</evidence>
<dbReference type="Gene3D" id="1.10.10.10">
    <property type="entry name" value="Winged helix-like DNA-binding domain superfamily/Winged helix DNA-binding domain"/>
    <property type="match status" value="1"/>
</dbReference>
<dbReference type="GO" id="GO:0005737">
    <property type="term" value="C:cytoplasm"/>
    <property type="evidence" value="ECO:0007669"/>
    <property type="project" value="TreeGrafter"/>
</dbReference>
<evidence type="ECO:0000256" key="1">
    <source>
        <dbReference type="ARBA" id="ARBA00000086"/>
    </source>
</evidence>
<dbReference type="SUPFAM" id="SSF46767">
    <property type="entry name" value="Methylated DNA-protein cysteine methyltransferase, C-terminal domain"/>
    <property type="match status" value="1"/>
</dbReference>
<dbReference type="InterPro" id="IPR011257">
    <property type="entry name" value="DNA_glycosylase"/>
</dbReference>
<sequence length="391" mass="41489">MTTPIRGTAGFALFDTAVGRCGIGWTTHGIASVQLPEATEIRTRARLRRRLPDAAEVTPPPVAQHAIDRIIALLAGVEDDLGDLPLDMSGVPEFHRRVYAAARKVRPGTTVTYGTLAQQLGAPDAARAVGQAMGRNPFAIVVPCHRVVAAGGGLGGFSATGGVTTKLKMLAAEGTAPPQKPVRSRLPFDPADAVARLRRADRKLAACIDTIGSCLLATEPTSTLFGGLARAIVYQQLSTAAAATIHRRALALPGGSGPDLVPAQILGATDNELRDAGLSRPKQLALRDLADRVDRGALPTLAATRRMNDAAIIEQLTQVRGIGVWSAQMFLIFRLGRPDVLPGDDLGVRKGFAVVYGCDLPTAEQVLSHGERWRPYRTVASWYLWQSAGGR</sequence>
<dbReference type="OrthoDB" id="9802228at2"/>
<keyword evidence="6 11" id="KW-0808">Transferase</keyword>
<dbReference type="Proteomes" id="UP000323876">
    <property type="component" value="Unassembled WGS sequence"/>
</dbReference>
<evidence type="ECO:0000256" key="8">
    <source>
        <dbReference type="ARBA" id="ARBA00023204"/>
    </source>
</evidence>
<dbReference type="PROSITE" id="PS00374">
    <property type="entry name" value="MGMT"/>
    <property type="match status" value="1"/>
</dbReference>
<dbReference type="InterPro" id="IPR014048">
    <property type="entry name" value="MethylDNA_cys_MeTrfase_DNA-bd"/>
</dbReference>
<evidence type="ECO:0000256" key="5">
    <source>
        <dbReference type="ARBA" id="ARBA00022603"/>
    </source>
</evidence>
<dbReference type="GO" id="GO:0043916">
    <property type="term" value="F:DNA-7-methylguanine glycosylase activity"/>
    <property type="evidence" value="ECO:0007669"/>
    <property type="project" value="TreeGrafter"/>
</dbReference>
<dbReference type="CDD" id="cd06445">
    <property type="entry name" value="ATase"/>
    <property type="match status" value="1"/>
</dbReference>